<evidence type="ECO:0000256" key="1">
    <source>
        <dbReference type="SAM" id="MobiDB-lite"/>
    </source>
</evidence>
<protein>
    <submittedName>
        <fullName evidence="2">Uncharacterized protein</fullName>
    </submittedName>
</protein>
<keyword evidence="3" id="KW-1185">Reference proteome</keyword>
<evidence type="ECO:0000313" key="2">
    <source>
        <dbReference type="EMBL" id="GKV51083.1"/>
    </source>
</evidence>
<dbReference type="Proteomes" id="UP001054252">
    <property type="component" value="Unassembled WGS sequence"/>
</dbReference>
<gene>
    <name evidence="2" type="ORF">SLEP1_g57761</name>
</gene>
<dbReference type="EMBL" id="BPVZ01000432">
    <property type="protein sequence ID" value="GKV51083.1"/>
    <property type="molecule type" value="Genomic_DNA"/>
</dbReference>
<reference evidence="2 3" key="1">
    <citation type="journal article" date="2021" name="Commun. Biol.">
        <title>The genome of Shorea leprosula (Dipterocarpaceae) highlights the ecological relevance of drought in aseasonal tropical rainforests.</title>
        <authorList>
            <person name="Ng K.K.S."/>
            <person name="Kobayashi M.J."/>
            <person name="Fawcett J.A."/>
            <person name="Hatakeyama M."/>
            <person name="Paape T."/>
            <person name="Ng C.H."/>
            <person name="Ang C.C."/>
            <person name="Tnah L.H."/>
            <person name="Lee C.T."/>
            <person name="Nishiyama T."/>
            <person name="Sese J."/>
            <person name="O'Brien M.J."/>
            <person name="Copetti D."/>
            <person name="Mohd Noor M.I."/>
            <person name="Ong R.C."/>
            <person name="Putra M."/>
            <person name="Sireger I.Z."/>
            <person name="Indrioko S."/>
            <person name="Kosugi Y."/>
            <person name="Izuno A."/>
            <person name="Isagi Y."/>
            <person name="Lee S.L."/>
            <person name="Shimizu K.K."/>
        </authorList>
    </citation>
    <scope>NUCLEOTIDE SEQUENCE [LARGE SCALE GENOMIC DNA]</scope>
    <source>
        <strain evidence="2">214</strain>
    </source>
</reference>
<evidence type="ECO:0000313" key="3">
    <source>
        <dbReference type="Proteomes" id="UP001054252"/>
    </source>
</evidence>
<comment type="caution">
    <text evidence="2">The sequence shown here is derived from an EMBL/GenBank/DDBJ whole genome shotgun (WGS) entry which is preliminary data.</text>
</comment>
<name>A0AAV5MM76_9ROSI</name>
<sequence length="103" mass="11250">MGASGKWFKSLATLKPPQPSNSNNNQCLQKKLVDKGKKKWRLWKSSSKGFGSPSSKGLKMHHFSGLVASDSSSYPVDEAFAAAMATLIRAAPKHFKVVINFLL</sequence>
<organism evidence="2 3">
    <name type="scientific">Rubroshorea leprosula</name>
    <dbReference type="NCBI Taxonomy" id="152421"/>
    <lineage>
        <taxon>Eukaryota</taxon>
        <taxon>Viridiplantae</taxon>
        <taxon>Streptophyta</taxon>
        <taxon>Embryophyta</taxon>
        <taxon>Tracheophyta</taxon>
        <taxon>Spermatophyta</taxon>
        <taxon>Magnoliopsida</taxon>
        <taxon>eudicotyledons</taxon>
        <taxon>Gunneridae</taxon>
        <taxon>Pentapetalae</taxon>
        <taxon>rosids</taxon>
        <taxon>malvids</taxon>
        <taxon>Malvales</taxon>
        <taxon>Dipterocarpaceae</taxon>
        <taxon>Rubroshorea</taxon>
    </lineage>
</organism>
<feature type="region of interest" description="Disordered" evidence="1">
    <location>
        <begin position="1"/>
        <end position="27"/>
    </location>
</feature>
<dbReference type="AlphaFoldDB" id="A0AAV5MM76"/>
<accession>A0AAV5MM76</accession>
<proteinExistence type="predicted"/>